<keyword evidence="2" id="KW-1185">Reference proteome</keyword>
<gene>
    <name evidence="1" type="ORF">ACJDUG_00920</name>
</gene>
<comment type="caution">
    <text evidence="1">The sequence shown here is derived from an EMBL/GenBank/DDBJ whole genome shotgun (WGS) entry which is preliminary data.</text>
</comment>
<reference evidence="1 2" key="1">
    <citation type="submission" date="2024-11" db="EMBL/GenBank/DDBJ databases">
        <authorList>
            <person name="Heng Y.C."/>
            <person name="Lim A.C.H."/>
            <person name="Lee J.K.Y."/>
            <person name="Kittelmann S."/>
        </authorList>
    </citation>
    <scope>NUCLEOTIDE SEQUENCE [LARGE SCALE GENOMIC DNA]</scope>
    <source>
        <strain evidence="1 2">WILCCON 0185</strain>
    </source>
</reference>
<dbReference type="EMBL" id="JBJHZZ010000001">
    <property type="protein sequence ID" value="MFL0245536.1"/>
    <property type="molecule type" value="Genomic_DNA"/>
</dbReference>
<accession>A0ABW8SZJ8</accession>
<dbReference type="Proteomes" id="UP001623591">
    <property type="component" value="Unassembled WGS sequence"/>
</dbReference>
<evidence type="ECO:0000313" key="1">
    <source>
        <dbReference type="EMBL" id="MFL0245536.1"/>
    </source>
</evidence>
<dbReference type="RefSeq" id="WP_406767996.1">
    <property type="nucleotide sequence ID" value="NZ_JBJHZZ010000001.1"/>
</dbReference>
<proteinExistence type="predicted"/>
<evidence type="ECO:0008006" key="3">
    <source>
        <dbReference type="Google" id="ProtNLM"/>
    </source>
</evidence>
<organism evidence="1 2">
    <name type="scientific">Candidatus Clostridium stratigraminis</name>
    <dbReference type="NCBI Taxonomy" id="3381661"/>
    <lineage>
        <taxon>Bacteria</taxon>
        <taxon>Bacillati</taxon>
        <taxon>Bacillota</taxon>
        <taxon>Clostridia</taxon>
        <taxon>Eubacteriales</taxon>
        <taxon>Clostridiaceae</taxon>
        <taxon>Clostridium</taxon>
    </lineage>
</organism>
<protein>
    <recommendedName>
        <fullName evidence="3">WYL domain-containing protein</fullName>
    </recommendedName>
</protein>
<name>A0ABW8SZJ8_9CLOT</name>
<sequence length="66" mass="7882">MFDNVLKTSLATHKIITIMYQKGNEFTQRNIKVIKIKDNDIEAYCYLRHQVRHFKKDNILAAVYTH</sequence>
<evidence type="ECO:0000313" key="2">
    <source>
        <dbReference type="Proteomes" id="UP001623591"/>
    </source>
</evidence>